<dbReference type="PANTHER" id="PTHR43767:SF1">
    <property type="entry name" value="NONRIBOSOMAL PEPTIDE SYNTHASE PES1 (EUROFUNG)-RELATED"/>
    <property type="match status" value="1"/>
</dbReference>
<feature type="domain" description="AMP-dependent synthetase/ligase" evidence="3">
    <location>
        <begin position="8"/>
        <end position="365"/>
    </location>
</feature>
<dbReference type="InterPro" id="IPR050237">
    <property type="entry name" value="ATP-dep_AMP-bd_enzyme"/>
</dbReference>
<dbReference type="InterPro" id="IPR042099">
    <property type="entry name" value="ANL_N_sf"/>
</dbReference>
<keyword evidence="6" id="KW-1185">Reference proteome</keyword>
<feature type="domain" description="AMP-binding enzyme C-terminal" evidence="4">
    <location>
        <begin position="416"/>
        <end position="491"/>
    </location>
</feature>
<reference evidence="5 6" key="1">
    <citation type="journal article" date="2015" name="Int. J. Syst. Evol. Microbiol.">
        <title>Revisiting Corynebacterium glyciniphilum (ex Kubota et al., 1972) sp. nov., nom. rev., isolated from putrefied banana.</title>
        <authorList>
            <person name="Al-Dilaimi A."/>
            <person name="Bednarz H."/>
            <person name="Lomker A."/>
            <person name="Niehaus K."/>
            <person name="Kalinowski J."/>
            <person name="Ruckert C."/>
        </authorList>
    </citation>
    <scope>NUCLEOTIDE SEQUENCE [LARGE SCALE GENOMIC DNA]</scope>
    <source>
        <strain evidence="5">AJ 3170</strain>
    </source>
</reference>
<proteinExistence type="inferred from homology"/>
<evidence type="ECO:0000259" key="3">
    <source>
        <dbReference type="Pfam" id="PF00501"/>
    </source>
</evidence>
<evidence type="ECO:0000256" key="2">
    <source>
        <dbReference type="ARBA" id="ARBA00022598"/>
    </source>
</evidence>
<dbReference type="InterPro" id="IPR045851">
    <property type="entry name" value="AMP-bd_C_sf"/>
</dbReference>
<organism evidence="5 6">
    <name type="scientific">Corynebacterium glyciniphilum AJ 3170</name>
    <dbReference type="NCBI Taxonomy" id="1404245"/>
    <lineage>
        <taxon>Bacteria</taxon>
        <taxon>Bacillati</taxon>
        <taxon>Actinomycetota</taxon>
        <taxon>Actinomycetes</taxon>
        <taxon>Mycobacteriales</taxon>
        <taxon>Corynebacteriaceae</taxon>
        <taxon>Corynebacterium</taxon>
    </lineage>
</organism>
<dbReference type="eggNOG" id="COG0318">
    <property type="taxonomic scope" value="Bacteria"/>
</dbReference>
<dbReference type="InterPro" id="IPR000873">
    <property type="entry name" value="AMP-dep_synth/lig_dom"/>
</dbReference>
<name>X5DNE5_9CORY</name>
<dbReference type="PANTHER" id="PTHR43767">
    <property type="entry name" value="LONG-CHAIN-FATTY-ACID--COA LIGASE"/>
    <property type="match status" value="1"/>
</dbReference>
<dbReference type="Pfam" id="PF00501">
    <property type="entry name" value="AMP-binding"/>
    <property type="match status" value="1"/>
</dbReference>
<sequence>MNLLDSLDATVRRRPDHPALQWGSRSMTYRELREAADRAATVFVDNGVRPGDRVLVMTLNDPGFVVAMYGIWRAGAVLVPANHKLQPEEISHIVRHSGGVFGVASDAVIDTARQGGPEITWMQTGWEEGDFDRAVAAAAPFIGGVAPDEDYAQVLYTSGTTSAPKGCVHTHRGISALSPNIANTLHFTPDERFLMIMPIWHASPLNDWLLTTMYIGGTVVLMREFDAAELLPTLEKERITSVFGAPIAYIAPVQKAKAEGKDLRDFDLSSVEKLIYGAAPLGEDQARMLIDAYGTGNFYQVYGMTETGPAGSCLQPSEQLIKAGSIGKGGMFGVDLKVVDDAGRDVDADGQGEIWMRADSVMSVYMSDPAATAEVFIDGWYRTGDVARVDADGYVYIVDRKKDVIITGGENVYSTEVEDAVMAIPGVRDVAVVGRQHPEWGETVVAVVVTLDGQHLSVDEVRKHLAGRIAKYKIPREVIVARGLPRNPSGKLLKHVIRAEVNS</sequence>
<gene>
    <name evidence="5" type="ORF">CGLY_11165</name>
</gene>
<protein>
    <submittedName>
        <fullName evidence="5">Acyl CoA ligase</fullName>
    </submittedName>
</protein>
<dbReference type="SUPFAM" id="SSF56801">
    <property type="entry name" value="Acetyl-CoA synthetase-like"/>
    <property type="match status" value="1"/>
</dbReference>
<dbReference type="KEGG" id="cgy:CGLY_11165"/>
<dbReference type="STRING" id="1404245.CGLY_11165"/>
<evidence type="ECO:0000313" key="6">
    <source>
        <dbReference type="Proteomes" id="UP000023703"/>
    </source>
</evidence>
<dbReference type="AlphaFoldDB" id="X5DNE5"/>
<dbReference type="GO" id="GO:0016878">
    <property type="term" value="F:acid-thiol ligase activity"/>
    <property type="evidence" value="ECO:0007669"/>
    <property type="project" value="UniProtKB-ARBA"/>
</dbReference>
<dbReference type="Gene3D" id="3.40.50.12780">
    <property type="entry name" value="N-terminal domain of ligase-like"/>
    <property type="match status" value="1"/>
</dbReference>
<dbReference type="RefSeq" id="WP_038552747.1">
    <property type="nucleotide sequence ID" value="NZ_CP006842.1"/>
</dbReference>
<dbReference type="InterPro" id="IPR020845">
    <property type="entry name" value="AMP-binding_CS"/>
</dbReference>
<accession>X5DNE5</accession>
<dbReference type="Pfam" id="PF13193">
    <property type="entry name" value="AMP-binding_C"/>
    <property type="match status" value="1"/>
</dbReference>
<dbReference type="Proteomes" id="UP000023703">
    <property type="component" value="Chromosome"/>
</dbReference>
<dbReference type="InterPro" id="IPR025110">
    <property type="entry name" value="AMP-bd_C"/>
</dbReference>
<evidence type="ECO:0000259" key="4">
    <source>
        <dbReference type="Pfam" id="PF13193"/>
    </source>
</evidence>
<dbReference type="Gene3D" id="3.30.300.30">
    <property type="match status" value="1"/>
</dbReference>
<keyword evidence="2 5" id="KW-0436">Ligase</keyword>
<dbReference type="OrthoDB" id="9803968at2"/>
<dbReference type="EMBL" id="CP006842">
    <property type="protein sequence ID" value="AHW64678.1"/>
    <property type="molecule type" value="Genomic_DNA"/>
</dbReference>
<dbReference type="PROSITE" id="PS00455">
    <property type="entry name" value="AMP_BINDING"/>
    <property type="match status" value="1"/>
</dbReference>
<evidence type="ECO:0000256" key="1">
    <source>
        <dbReference type="ARBA" id="ARBA00006432"/>
    </source>
</evidence>
<dbReference type="FunFam" id="3.30.300.30:FF:000008">
    <property type="entry name" value="2,3-dihydroxybenzoate-AMP ligase"/>
    <property type="match status" value="1"/>
</dbReference>
<evidence type="ECO:0000313" key="5">
    <source>
        <dbReference type="EMBL" id="AHW64678.1"/>
    </source>
</evidence>
<dbReference type="HOGENOM" id="CLU_000022_59_10_11"/>
<comment type="similarity">
    <text evidence="1">Belongs to the ATP-dependent AMP-binding enzyme family.</text>
</comment>